<name>X1IB64_9ZZZZ</name>
<feature type="non-terminal residue" evidence="4">
    <location>
        <position position="1"/>
    </location>
</feature>
<organism evidence="4">
    <name type="scientific">marine sediment metagenome</name>
    <dbReference type="NCBI Taxonomy" id="412755"/>
    <lineage>
        <taxon>unclassified sequences</taxon>
        <taxon>metagenomes</taxon>
        <taxon>ecological metagenomes</taxon>
    </lineage>
</organism>
<dbReference type="Gene3D" id="3.40.50.150">
    <property type="entry name" value="Vaccinia Virus protein VP39"/>
    <property type="match status" value="1"/>
</dbReference>
<evidence type="ECO:0008006" key="5">
    <source>
        <dbReference type="Google" id="ProtNLM"/>
    </source>
</evidence>
<reference evidence="4" key="1">
    <citation type="journal article" date="2014" name="Front. Microbiol.">
        <title>High frequency of phylogenetically diverse reductive dehalogenase-homologous genes in deep subseafloor sedimentary metagenomes.</title>
        <authorList>
            <person name="Kawai M."/>
            <person name="Futagami T."/>
            <person name="Toyoda A."/>
            <person name="Takaki Y."/>
            <person name="Nishi S."/>
            <person name="Hori S."/>
            <person name="Arai W."/>
            <person name="Tsubouchi T."/>
            <person name="Morono Y."/>
            <person name="Uchiyama I."/>
            <person name="Ito T."/>
            <person name="Fujiyama A."/>
            <person name="Inagaki F."/>
            <person name="Takami H."/>
        </authorList>
    </citation>
    <scope>NUCLEOTIDE SEQUENCE</scope>
    <source>
        <strain evidence="4">Expedition CK06-06</strain>
    </source>
</reference>
<gene>
    <name evidence="4" type="ORF">S03H2_48700</name>
</gene>
<evidence type="ECO:0000256" key="1">
    <source>
        <dbReference type="ARBA" id="ARBA00022603"/>
    </source>
</evidence>
<protein>
    <recommendedName>
        <fullName evidence="5">Rhamnosyl O-methyltransferase</fullName>
    </recommendedName>
</protein>
<dbReference type="SUPFAM" id="SSF53335">
    <property type="entry name" value="S-adenosyl-L-methionine-dependent methyltransferases"/>
    <property type="match status" value="1"/>
</dbReference>
<dbReference type="GO" id="GO:0005886">
    <property type="term" value="C:plasma membrane"/>
    <property type="evidence" value="ECO:0007669"/>
    <property type="project" value="TreeGrafter"/>
</dbReference>
<evidence type="ECO:0000313" key="4">
    <source>
        <dbReference type="EMBL" id="GAH66495.1"/>
    </source>
</evidence>
<evidence type="ECO:0000256" key="2">
    <source>
        <dbReference type="ARBA" id="ARBA00022679"/>
    </source>
</evidence>
<evidence type="ECO:0000256" key="3">
    <source>
        <dbReference type="SAM" id="Phobius"/>
    </source>
</evidence>
<keyword evidence="3" id="KW-1133">Transmembrane helix</keyword>
<keyword evidence="3" id="KW-0472">Membrane</keyword>
<feature type="transmembrane region" description="Helical" evidence="3">
    <location>
        <begin position="6"/>
        <end position="27"/>
    </location>
</feature>
<dbReference type="InterPro" id="IPR007072">
    <property type="entry name" value="RNMT_CmcI"/>
</dbReference>
<dbReference type="PANTHER" id="PTHR40048:SF1">
    <property type="entry name" value="RHAMNOSYL O-METHYLTRANSFERASE"/>
    <property type="match status" value="1"/>
</dbReference>
<sequence length="182" mass="19970">VMPDLIIETGIAMGGSLIFNASMLAILEVCGKIEKGHVLGIDIDIRPHNKEAILAHPLSNRITMLKGSSIDEDIIVRVKEYAKNKERILVCLDSDHTHDHVLAELRAYAPLVNVGSYCIVGDTGIEDLPKGTTSNRPWGKGNNPKTAVWEFLKENNSFEIDTVIASKLILTGSPDGFLKRIK</sequence>
<dbReference type="GO" id="GO:0071770">
    <property type="term" value="P:DIM/DIP cell wall layer assembly"/>
    <property type="evidence" value="ECO:0007669"/>
    <property type="project" value="TreeGrafter"/>
</dbReference>
<dbReference type="GO" id="GO:0032259">
    <property type="term" value="P:methylation"/>
    <property type="evidence" value="ECO:0007669"/>
    <property type="project" value="UniProtKB-KW"/>
</dbReference>
<keyword evidence="1" id="KW-0489">Methyltransferase</keyword>
<dbReference type="AlphaFoldDB" id="X1IB64"/>
<dbReference type="InterPro" id="IPR029063">
    <property type="entry name" value="SAM-dependent_MTases_sf"/>
</dbReference>
<dbReference type="PANTHER" id="PTHR40048">
    <property type="entry name" value="RHAMNOSYL O-METHYLTRANSFERASE"/>
    <property type="match status" value="1"/>
</dbReference>
<dbReference type="Pfam" id="PF04989">
    <property type="entry name" value="RMNT_CmcI"/>
    <property type="match status" value="1"/>
</dbReference>
<dbReference type="GO" id="GO:0008168">
    <property type="term" value="F:methyltransferase activity"/>
    <property type="evidence" value="ECO:0007669"/>
    <property type="project" value="UniProtKB-KW"/>
</dbReference>
<dbReference type="EMBL" id="BARU01030723">
    <property type="protein sequence ID" value="GAH66495.1"/>
    <property type="molecule type" value="Genomic_DNA"/>
</dbReference>
<keyword evidence="3" id="KW-0812">Transmembrane</keyword>
<comment type="caution">
    <text evidence="4">The sequence shown here is derived from an EMBL/GenBank/DDBJ whole genome shotgun (WGS) entry which is preliminary data.</text>
</comment>
<accession>X1IB64</accession>
<dbReference type="GO" id="GO:0008610">
    <property type="term" value="P:lipid biosynthetic process"/>
    <property type="evidence" value="ECO:0007669"/>
    <property type="project" value="InterPro"/>
</dbReference>
<keyword evidence="2" id="KW-0808">Transferase</keyword>
<proteinExistence type="predicted"/>